<keyword evidence="4" id="KW-1185">Reference proteome</keyword>
<proteinExistence type="inferred from homology"/>
<dbReference type="Proteomes" id="UP001589795">
    <property type="component" value="Unassembled WGS sequence"/>
</dbReference>
<evidence type="ECO:0000256" key="1">
    <source>
        <dbReference type="ARBA" id="ARBA00006484"/>
    </source>
</evidence>
<dbReference type="PANTHER" id="PTHR42901:SF1">
    <property type="entry name" value="ALCOHOL DEHYDROGENASE"/>
    <property type="match status" value="1"/>
</dbReference>
<dbReference type="Pfam" id="PF00106">
    <property type="entry name" value="adh_short"/>
    <property type="match status" value="1"/>
</dbReference>
<name>A0ABV6CM18_9RHOB</name>
<dbReference type="PANTHER" id="PTHR42901">
    <property type="entry name" value="ALCOHOL DEHYDROGENASE"/>
    <property type="match status" value="1"/>
</dbReference>
<organism evidence="3 4">
    <name type="scientific">Paracoccus rhizosphaerae</name>
    <dbReference type="NCBI Taxonomy" id="1133347"/>
    <lineage>
        <taxon>Bacteria</taxon>
        <taxon>Pseudomonadati</taxon>
        <taxon>Pseudomonadota</taxon>
        <taxon>Alphaproteobacteria</taxon>
        <taxon>Rhodobacterales</taxon>
        <taxon>Paracoccaceae</taxon>
        <taxon>Paracoccus</taxon>
    </lineage>
</organism>
<dbReference type="RefSeq" id="WP_265505683.1">
    <property type="nucleotide sequence ID" value="NZ_JAOTBE010000004.1"/>
</dbReference>
<dbReference type="EC" id="1.-.-.-" evidence="3"/>
<dbReference type="GO" id="GO:0016491">
    <property type="term" value="F:oxidoreductase activity"/>
    <property type="evidence" value="ECO:0007669"/>
    <property type="project" value="UniProtKB-KW"/>
</dbReference>
<dbReference type="SUPFAM" id="SSF51735">
    <property type="entry name" value="NAD(P)-binding Rossmann-fold domains"/>
    <property type="match status" value="1"/>
</dbReference>
<comment type="similarity">
    <text evidence="1">Belongs to the short-chain dehydrogenases/reductases (SDR) family.</text>
</comment>
<evidence type="ECO:0000313" key="4">
    <source>
        <dbReference type="Proteomes" id="UP001589795"/>
    </source>
</evidence>
<reference evidence="3 4" key="1">
    <citation type="submission" date="2024-09" db="EMBL/GenBank/DDBJ databases">
        <authorList>
            <person name="Sun Q."/>
            <person name="Mori K."/>
        </authorList>
    </citation>
    <scope>NUCLEOTIDE SEQUENCE [LARGE SCALE GENOMIC DNA]</scope>
    <source>
        <strain evidence="3 4">CCM 7904</strain>
    </source>
</reference>
<dbReference type="InterPro" id="IPR002347">
    <property type="entry name" value="SDR_fam"/>
</dbReference>
<evidence type="ECO:0000256" key="2">
    <source>
        <dbReference type="ARBA" id="ARBA00023002"/>
    </source>
</evidence>
<dbReference type="PRINTS" id="PR00081">
    <property type="entry name" value="GDHRDH"/>
</dbReference>
<evidence type="ECO:0000313" key="3">
    <source>
        <dbReference type="EMBL" id="MFC0201804.1"/>
    </source>
</evidence>
<dbReference type="InterPro" id="IPR036291">
    <property type="entry name" value="NAD(P)-bd_dom_sf"/>
</dbReference>
<dbReference type="Gene3D" id="3.40.50.720">
    <property type="entry name" value="NAD(P)-binding Rossmann-like Domain"/>
    <property type="match status" value="1"/>
</dbReference>
<sequence>MARTLFITGASSGIGAATAKAAAKAGWNVALFARSAGKLADLSQELGREALATAGDATRIDDLQAAVAQAVDRFGGIDAAFANAGRGLSKPGTEAGDLDDIRGMIDLNVMGVVLTARAVLPELRKTKGTLVLTGSAAGRSHIAGSIYGATKWFVHGYAGNLAAEMREWGGRCSVVAPGMVNTNFFDDGAPDKLQPEDVAEAVLHMITAPPHTAIRETFLMPQN</sequence>
<dbReference type="CDD" id="cd05233">
    <property type="entry name" value="SDR_c"/>
    <property type="match status" value="1"/>
</dbReference>
<keyword evidence="2 3" id="KW-0560">Oxidoreductase</keyword>
<dbReference type="EMBL" id="JBHLWQ010000146">
    <property type="protein sequence ID" value="MFC0201804.1"/>
    <property type="molecule type" value="Genomic_DNA"/>
</dbReference>
<gene>
    <name evidence="3" type="ORF">ACFFIZ_16180</name>
</gene>
<accession>A0ABV6CM18</accession>
<comment type="caution">
    <text evidence="3">The sequence shown here is derived from an EMBL/GenBank/DDBJ whole genome shotgun (WGS) entry which is preliminary data.</text>
</comment>
<protein>
    <submittedName>
        <fullName evidence="3">SDR family oxidoreductase</fullName>
        <ecNumber evidence="3">1.-.-.-</ecNumber>
    </submittedName>
</protein>